<dbReference type="RefSeq" id="WP_278157291.1">
    <property type="nucleotide sequence ID" value="NZ_CP121252.1"/>
</dbReference>
<feature type="transmembrane region" description="Helical" evidence="1">
    <location>
        <begin position="297"/>
        <end position="318"/>
    </location>
</feature>
<evidence type="ECO:0000313" key="3">
    <source>
        <dbReference type="Proteomes" id="UP001219037"/>
    </source>
</evidence>
<feature type="transmembrane region" description="Helical" evidence="1">
    <location>
        <begin position="174"/>
        <end position="193"/>
    </location>
</feature>
<feature type="transmembrane region" description="Helical" evidence="1">
    <location>
        <begin position="69"/>
        <end position="89"/>
    </location>
</feature>
<sequence>MNLLLLGVVTGFLLPIQGGINARLRAAVVSPWVMSLVSFTVGLSFLTVLTLSVERSLFFDPAEAAGFDWWSWLGGPLGVVAMTTSVLLVPKIGAVQTAIIPLAGQILMGLLVDQFAWFGVTEAPLTLTRVAGALLMLAGVLAVVLVGQRTARRLRSATSQPVNTTSESQGRSLWWWRGAGVIAGAMFATQAAINGHLGQELGSSLKASTVSFATGVVVLLMILLVTRPRLQLTRPTAGRNPWWMWLGGVLGSLYVAGNAFLVPQIGAGATVVAVLLGMMAGSLLVDHFGLVHVQRKPVVPAQLLALVVMALGVILVRLV</sequence>
<dbReference type="PANTHER" id="PTHR34821:SF2">
    <property type="entry name" value="INNER MEMBRANE PROTEIN YDCZ"/>
    <property type="match status" value="1"/>
</dbReference>
<feature type="transmembrane region" description="Helical" evidence="1">
    <location>
        <begin position="126"/>
        <end position="146"/>
    </location>
</feature>
<dbReference type="Pfam" id="PF04657">
    <property type="entry name" value="DMT_YdcZ"/>
    <property type="match status" value="2"/>
</dbReference>
<feature type="transmembrane region" description="Helical" evidence="1">
    <location>
        <begin position="267"/>
        <end position="285"/>
    </location>
</feature>
<evidence type="ECO:0000256" key="1">
    <source>
        <dbReference type="SAM" id="Phobius"/>
    </source>
</evidence>
<keyword evidence="3" id="KW-1185">Reference proteome</keyword>
<reference evidence="2 3" key="1">
    <citation type="submission" date="2023-04" db="EMBL/GenBank/DDBJ databases">
        <title>Funneling lignin-derived compounds into biodiesel using alkali-halophilic Citricoccus sp. P2.</title>
        <authorList>
            <person name="Luo C.-B."/>
        </authorList>
    </citation>
    <scope>NUCLEOTIDE SEQUENCE [LARGE SCALE GENOMIC DNA]</scope>
    <source>
        <strain evidence="2 3">P2</strain>
    </source>
</reference>
<feature type="transmembrane region" description="Helical" evidence="1">
    <location>
        <begin position="242"/>
        <end position="261"/>
    </location>
</feature>
<keyword evidence="1" id="KW-0472">Membrane</keyword>
<dbReference type="PANTHER" id="PTHR34821">
    <property type="entry name" value="INNER MEMBRANE PROTEIN YDCZ"/>
    <property type="match status" value="1"/>
</dbReference>
<organism evidence="2 3">
    <name type="scientific">Citricoccus muralis</name>
    <dbReference type="NCBI Taxonomy" id="169134"/>
    <lineage>
        <taxon>Bacteria</taxon>
        <taxon>Bacillati</taxon>
        <taxon>Actinomycetota</taxon>
        <taxon>Actinomycetes</taxon>
        <taxon>Micrococcales</taxon>
        <taxon>Micrococcaceae</taxon>
        <taxon>Citricoccus</taxon>
    </lineage>
</organism>
<gene>
    <name evidence="2" type="ORF">P8192_12155</name>
</gene>
<keyword evidence="1" id="KW-0812">Transmembrane</keyword>
<dbReference type="EMBL" id="CP121252">
    <property type="protein sequence ID" value="WFP16132.1"/>
    <property type="molecule type" value="Genomic_DNA"/>
</dbReference>
<feature type="transmembrane region" description="Helical" evidence="1">
    <location>
        <begin position="98"/>
        <end position="120"/>
    </location>
</feature>
<feature type="transmembrane region" description="Helical" evidence="1">
    <location>
        <begin position="205"/>
        <end position="226"/>
    </location>
</feature>
<evidence type="ECO:0000313" key="2">
    <source>
        <dbReference type="EMBL" id="WFP16132.1"/>
    </source>
</evidence>
<proteinExistence type="predicted"/>
<accession>A0ABY8H4R5</accession>
<dbReference type="Proteomes" id="UP001219037">
    <property type="component" value="Chromosome"/>
</dbReference>
<name>A0ABY8H4R5_9MICC</name>
<protein>
    <submittedName>
        <fullName evidence="2">DMT family transporter</fullName>
    </submittedName>
</protein>
<keyword evidence="1" id="KW-1133">Transmembrane helix</keyword>
<dbReference type="InterPro" id="IPR006750">
    <property type="entry name" value="YdcZ"/>
</dbReference>